<keyword evidence="10" id="KW-0547">Nucleotide-binding</keyword>
<accession>A0A449I239</accession>
<dbReference type="Pfam" id="PF02687">
    <property type="entry name" value="FtsX"/>
    <property type="match status" value="1"/>
</dbReference>
<dbReference type="InterPro" id="IPR003838">
    <property type="entry name" value="ABC3_permease_C"/>
</dbReference>
<keyword evidence="2" id="KW-1003">Cell membrane</keyword>
<keyword evidence="4 7" id="KW-1133">Transmembrane helix</keyword>
<keyword evidence="3 7" id="KW-0812">Transmembrane</keyword>
<dbReference type="GO" id="GO:0016787">
    <property type="term" value="F:hydrolase activity"/>
    <property type="evidence" value="ECO:0007669"/>
    <property type="project" value="UniProtKB-KW"/>
</dbReference>
<gene>
    <name evidence="10" type="primary">macB_4</name>
    <name evidence="10" type="ORF">NCTC7812_01090</name>
</gene>
<dbReference type="EC" id="3.6.3.-" evidence="10"/>
<evidence type="ECO:0000256" key="5">
    <source>
        <dbReference type="ARBA" id="ARBA00023136"/>
    </source>
</evidence>
<feature type="transmembrane region" description="Helical" evidence="7">
    <location>
        <begin position="325"/>
        <end position="354"/>
    </location>
</feature>
<sequence length="414" mass="45808">METLYEIYQSIKQNKIRTLLSGFGISWGILILVVLLGMGRGFQNSVMDVFSIFAQKSLYVYGGITSVNHKNIREGETVRFDMHFIENLKRRFGDIEAISPEMSNGAFTQIIHEGRNGYFKITGVNADYMHIKVLRIEGNGRNLNEGDNRYARNVAVIGENVRTTLFGKQEALGKSVNIGGIYFKVIGVLKNDDIFSASEVNSVYIPYESYRNNVDNSSPINAFCLYLSKDADTHAFENELRAFTANKLCFSYEDKQALQIINLETQTSAFEELFKGLNVFIWIVGICFLISGIVGVCNIMFVVIKERTCEIGIRMALGATPKSILILMLTESVIITIVAGFIGLAAGVGILEIIDRLLSVAESTTMMKQVEIDINTGILSLIVLIISGIIAGAFPAMKASTIQPIDAIRNENIG</sequence>
<evidence type="ECO:0000256" key="2">
    <source>
        <dbReference type="ARBA" id="ARBA00022475"/>
    </source>
</evidence>
<evidence type="ECO:0000256" key="4">
    <source>
        <dbReference type="ARBA" id="ARBA00022989"/>
    </source>
</evidence>
<evidence type="ECO:0000259" key="9">
    <source>
        <dbReference type="Pfam" id="PF12704"/>
    </source>
</evidence>
<dbReference type="PANTHER" id="PTHR30572:SF4">
    <property type="entry name" value="ABC TRANSPORTER PERMEASE YTRF"/>
    <property type="match status" value="1"/>
</dbReference>
<evidence type="ECO:0000256" key="6">
    <source>
        <dbReference type="ARBA" id="ARBA00038076"/>
    </source>
</evidence>
<dbReference type="OrthoDB" id="9770036at2"/>
<keyword evidence="10" id="KW-0378">Hydrolase</keyword>
<proteinExistence type="inferred from homology"/>
<dbReference type="GO" id="GO:0005524">
    <property type="term" value="F:ATP binding"/>
    <property type="evidence" value="ECO:0007669"/>
    <property type="project" value="UniProtKB-KW"/>
</dbReference>
<evidence type="ECO:0000256" key="1">
    <source>
        <dbReference type="ARBA" id="ARBA00004651"/>
    </source>
</evidence>
<keyword evidence="5 7" id="KW-0472">Membrane</keyword>
<reference evidence="10 11" key="1">
    <citation type="submission" date="2019-02" db="EMBL/GenBank/DDBJ databases">
        <authorList>
            <consortium name="Pathogen Informatics"/>
        </authorList>
    </citation>
    <scope>NUCLEOTIDE SEQUENCE [LARGE SCALE GENOMIC DNA]</scope>
    <source>
        <strain evidence="10 11">3012STDY7078512</strain>
    </source>
</reference>
<keyword evidence="10" id="KW-0067">ATP-binding</keyword>
<comment type="similarity">
    <text evidence="6">Belongs to the ABC-4 integral membrane protein family.</text>
</comment>
<comment type="subcellular location">
    <subcellularLocation>
        <location evidence="1">Cell membrane</location>
        <topology evidence="1">Multi-pass membrane protein</topology>
    </subcellularLocation>
</comment>
<feature type="transmembrane region" description="Helical" evidence="7">
    <location>
        <begin position="374"/>
        <end position="394"/>
    </location>
</feature>
<name>A0A449I239_9BACE</name>
<dbReference type="RefSeq" id="WP_131751892.1">
    <property type="nucleotide sequence ID" value="NZ_CAACYH010000004.1"/>
</dbReference>
<dbReference type="GO" id="GO:0022857">
    <property type="term" value="F:transmembrane transporter activity"/>
    <property type="evidence" value="ECO:0007669"/>
    <property type="project" value="TreeGrafter"/>
</dbReference>
<evidence type="ECO:0000259" key="8">
    <source>
        <dbReference type="Pfam" id="PF02687"/>
    </source>
</evidence>
<organism evidence="10 11">
    <name type="scientific">Prevotella heparinolytica</name>
    <dbReference type="NCBI Taxonomy" id="28113"/>
    <lineage>
        <taxon>Bacteria</taxon>
        <taxon>Pseudomonadati</taxon>
        <taxon>Bacteroidota</taxon>
        <taxon>Bacteroidia</taxon>
        <taxon>Bacteroidales</taxon>
        <taxon>Bacteroidaceae</taxon>
        <taxon>Bacteroides</taxon>
    </lineage>
</organism>
<dbReference type="InterPro" id="IPR050250">
    <property type="entry name" value="Macrolide_Exporter_MacB"/>
</dbReference>
<evidence type="ECO:0000256" key="7">
    <source>
        <dbReference type="SAM" id="Phobius"/>
    </source>
</evidence>
<dbReference type="Pfam" id="PF12704">
    <property type="entry name" value="MacB_PCD"/>
    <property type="match status" value="1"/>
</dbReference>
<dbReference type="InterPro" id="IPR025857">
    <property type="entry name" value="MacB_PCD"/>
</dbReference>
<dbReference type="GO" id="GO:0005886">
    <property type="term" value="C:plasma membrane"/>
    <property type="evidence" value="ECO:0007669"/>
    <property type="project" value="UniProtKB-SubCell"/>
</dbReference>
<feature type="transmembrane region" description="Helical" evidence="7">
    <location>
        <begin position="20"/>
        <end position="39"/>
    </location>
</feature>
<feature type="domain" description="MacB-like periplasmic core" evidence="9">
    <location>
        <begin position="18"/>
        <end position="242"/>
    </location>
</feature>
<evidence type="ECO:0000313" key="10">
    <source>
        <dbReference type="EMBL" id="VFB13563.1"/>
    </source>
</evidence>
<feature type="domain" description="ABC3 transporter permease C-terminal" evidence="8">
    <location>
        <begin position="283"/>
        <end position="404"/>
    </location>
</feature>
<dbReference type="AlphaFoldDB" id="A0A449I239"/>
<feature type="transmembrane region" description="Helical" evidence="7">
    <location>
        <begin position="279"/>
        <end position="304"/>
    </location>
</feature>
<evidence type="ECO:0000256" key="3">
    <source>
        <dbReference type="ARBA" id="ARBA00022692"/>
    </source>
</evidence>
<dbReference type="PANTHER" id="PTHR30572">
    <property type="entry name" value="MEMBRANE COMPONENT OF TRANSPORTER-RELATED"/>
    <property type="match status" value="1"/>
</dbReference>
<dbReference type="EMBL" id="CAACYH010000004">
    <property type="protein sequence ID" value="VFB13563.1"/>
    <property type="molecule type" value="Genomic_DNA"/>
</dbReference>
<dbReference type="Proteomes" id="UP000396835">
    <property type="component" value="Unassembled WGS sequence"/>
</dbReference>
<evidence type="ECO:0000313" key="11">
    <source>
        <dbReference type="Proteomes" id="UP000396835"/>
    </source>
</evidence>
<protein>
    <submittedName>
        <fullName evidence="10">ABC transporter ATP-binding protein</fullName>
        <ecNumber evidence="10">3.6.3.-</ecNumber>
    </submittedName>
</protein>